<dbReference type="Proteomes" id="UP001596220">
    <property type="component" value="Unassembled WGS sequence"/>
</dbReference>
<sequence>MSTQGWNGPEVSAVAEPRVAACTPPTAERSPRVAGFDGPVARAGVGRAGR</sequence>
<dbReference type="EMBL" id="JBHSQO010000001">
    <property type="protein sequence ID" value="MFC6087656.1"/>
    <property type="molecule type" value="Genomic_DNA"/>
</dbReference>
<keyword evidence="3" id="KW-1185">Reference proteome</keyword>
<evidence type="ECO:0000256" key="1">
    <source>
        <dbReference type="SAM" id="MobiDB-lite"/>
    </source>
</evidence>
<proteinExistence type="predicted"/>
<dbReference type="RefSeq" id="WP_380631470.1">
    <property type="nucleotide sequence ID" value="NZ_JBHSQO010000001.1"/>
</dbReference>
<feature type="compositionally biased region" description="Low complexity" evidence="1">
    <location>
        <begin position="40"/>
        <end position="50"/>
    </location>
</feature>
<reference evidence="3" key="1">
    <citation type="journal article" date="2019" name="Int. J. Syst. Evol. Microbiol.">
        <title>The Global Catalogue of Microorganisms (GCM) 10K type strain sequencing project: providing services to taxonomists for standard genome sequencing and annotation.</title>
        <authorList>
            <consortium name="The Broad Institute Genomics Platform"/>
            <consortium name="The Broad Institute Genome Sequencing Center for Infectious Disease"/>
            <person name="Wu L."/>
            <person name="Ma J."/>
        </authorList>
    </citation>
    <scope>NUCLEOTIDE SEQUENCE [LARGE SCALE GENOMIC DNA]</scope>
    <source>
        <strain evidence="3">CGMCC 4.7246</strain>
    </source>
</reference>
<protein>
    <submittedName>
        <fullName evidence="2">Uncharacterized protein</fullName>
    </submittedName>
</protein>
<name>A0ABW1NXG8_9PSEU</name>
<gene>
    <name evidence="2" type="ORF">ACFP3R_00055</name>
</gene>
<organism evidence="2 3">
    <name type="scientific">Saccharothrix lopnurensis</name>
    <dbReference type="NCBI Taxonomy" id="1670621"/>
    <lineage>
        <taxon>Bacteria</taxon>
        <taxon>Bacillati</taxon>
        <taxon>Actinomycetota</taxon>
        <taxon>Actinomycetes</taxon>
        <taxon>Pseudonocardiales</taxon>
        <taxon>Pseudonocardiaceae</taxon>
        <taxon>Saccharothrix</taxon>
    </lineage>
</organism>
<evidence type="ECO:0000313" key="3">
    <source>
        <dbReference type="Proteomes" id="UP001596220"/>
    </source>
</evidence>
<accession>A0ABW1NXG8</accession>
<comment type="caution">
    <text evidence="2">The sequence shown here is derived from an EMBL/GenBank/DDBJ whole genome shotgun (WGS) entry which is preliminary data.</text>
</comment>
<feature type="region of interest" description="Disordered" evidence="1">
    <location>
        <begin position="17"/>
        <end position="50"/>
    </location>
</feature>
<evidence type="ECO:0000313" key="2">
    <source>
        <dbReference type="EMBL" id="MFC6087656.1"/>
    </source>
</evidence>